<proteinExistence type="predicted"/>
<protein>
    <submittedName>
        <fullName evidence="1">Phage major tail tube protein</fullName>
    </submittedName>
</protein>
<evidence type="ECO:0000313" key="2">
    <source>
        <dbReference type="Proteomes" id="UP000095780"/>
    </source>
</evidence>
<dbReference type="InterPro" id="IPR006498">
    <property type="entry name" value="Tail_tube"/>
</dbReference>
<dbReference type="AlphaFoldDB" id="A0A174YYY4"/>
<dbReference type="EMBL" id="CZBV01000001">
    <property type="protein sequence ID" value="CUQ80344.1"/>
    <property type="molecule type" value="Genomic_DNA"/>
</dbReference>
<gene>
    <name evidence="1" type="ORF">ERS852492_00463</name>
</gene>
<reference evidence="1 2" key="1">
    <citation type="submission" date="2015-09" db="EMBL/GenBank/DDBJ databases">
        <authorList>
            <consortium name="Pathogen Informatics"/>
        </authorList>
    </citation>
    <scope>NUCLEOTIDE SEQUENCE [LARGE SCALE GENOMIC DNA]</scope>
    <source>
        <strain evidence="1 2">2789STDY5834878</strain>
    </source>
</reference>
<dbReference type="Pfam" id="PF04985">
    <property type="entry name" value="Phage_tube"/>
    <property type="match status" value="1"/>
</dbReference>
<organism evidence="1 2">
    <name type="scientific">Lachnospira eligens</name>
    <dbReference type="NCBI Taxonomy" id="39485"/>
    <lineage>
        <taxon>Bacteria</taxon>
        <taxon>Bacillati</taxon>
        <taxon>Bacillota</taxon>
        <taxon>Clostridia</taxon>
        <taxon>Lachnospirales</taxon>
        <taxon>Lachnospiraceae</taxon>
        <taxon>Lachnospira</taxon>
    </lineage>
</organism>
<dbReference type="RefSeq" id="WP_055285883.1">
    <property type="nucleotide sequence ID" value="NZ_CABIXW010000001.1"/>
</dbReference>
<name>A0A174YYY4_9FIRM</name>
<dbReference type="Proteomes" id="UP000095780">
    <property type="component" value="Unassembled WGS sequence"/>
</dbReference>
<sequence>MSKVDELVINYAIYEDAVEYLGTTEVTLPDLEYMTEELSGAGIAGKIEEIIIGHLNAMSTTFNFRTVTAAAVKLMEPRVHRIDLRVAQQRMNLRTSANEVSGVKYIMKVKPKKTALGKVAAASTADVSGEYAVSYYAMYLDGSKVTEIDPLNFVCIINGKDYLKDVRKALGK</sequence>
<evidence type="ECO:0000313" key="1">
    <source>
        <dbReference type="EMBL" id="CUQ80344.1"/>
    </source>
</evidence>
<accession>A0A174YYY4</accession>